<dbReference type="OrthoDB" id="1274461at2759"/>
<dbReference type="Gene3D" id="3.80.10.10">
    <property type="entry name" value="Ribonuclease Inhibitor"/>
    <property type="match status" value="2"/>
</dbReference>
<reference evidence="3" key="1">
    <citation type="journal article" date="2023" name="Proc. Natl. Acad. Sci. U.S.A.">
        <title>Genomic and structural basis for evolution of tropane alkaloid biosynthesis.</title>
        <authorList>
            <person name="Wanga Y.-J."/>
            <person name="Taina T."/>
            <person name="Yua J.-Y."/>
            <person name="Lia J."/>
            <person name="Xua B."/>
            <person name="Chenc J."/>
            <person name="D'Auriad J.C."/>
            <person name="Huanga J.-P."/>
            <person name="Huanga S.-X."/>
        </authorList>
    </citation>
    <scope>NUCLEOTIDE SEQUENCE [LARGE SCALE GENOMIC DNA]</scope>
    <source>
        <strain evidence="3">cv. KIB-2019</strain>
    </source>
</reference>
<name>A0A9Q1L249_9SOLA</name>
<dbReference type="Pfam" id="PF00646">
    <property type="entry name" value="F-box"/>
    <property type="match status" value="1"/>
</dbReference>
<dbReference type="PANTHER" id="PTHR31639:SF312">
    <property type="entry name" value="CYCLIN-LIKE F-BOX"/>
    <property type="match status" value="1"/>
</dbReference>
<keyword evidence="3" id="KW-1185">Reference proteome</keyword>
<dbReference type="Proteomes" id="UP001152561">
    <property type="component" value="Unassembled WGS sequence"/>
</dbReference>
<evidence type="ECO:0000313" key="3">
    <source>
        <dbReference type="Proteomes" id="UP001152561"/>
    </source>
</evidence>
<dbReference type="AlphaFoldDB" id="A0A9Q1L249"/>
<dbReference type="Gene3D" id="1.20.1280.50">
    <property type="match status" value="1"/>
</dbReference>
<dbReference type="InterPro" id="IPR001810">
    <property type="entry name" value="F-box_dom"/>
</dbReference>
<dbReference type="PANTHER" id="PTHR31639">
    <property type="entry name" value="F-BOX PROTEIN-LIKE"/>
    <property type="match status" value="1"/>
</dbReference>
<feature type="domain" description="F-box" evidence="1">
    <location>
        <begin position="14"/>
        <end position="62"/>
    </location>
</feature>
<dbReference type="InterPro" id="IPR055411">
    <property type="entry name" value="LRR_FXL15/At3g58940/PEG3-like"/>
</dbReference>
<sequence>MSINKIRSLESPAADRISSLPCHVLEKILGCLPLRDAIRTSVLSKRWSYKWVVRSELAFDKANVDGGLLKTITYQVLSIHQGPLRKFSFRVPNSDFLPDIGYWIRFLLKKNVQEFSLRFPHQTDFRLPSHLFKYQDLRHLELCSCKFHPPPDFKAFSRLVTLNFRFVTFEPTSFQTFLSSSPLLERVALFSCSTFDSFIVDAPNLKSFEFTGETKSICFINTPLLEEIIMGLFYVDISKSFAVPESQVTLQNIKQLNFTFFKLSQWATYTLHLISNCPNLESLHFMFYEYIVSKDVVERFIHQLRSQGIPHSALKQLKRLHIKLNLFFELEMEFVKNLISKCPLLERLRLRWCTNFDTLEIDAANLKRFEFNVNSKSICFRNAPMLEKVAVCFNARVLTNPSPVCSNLTRFFYYMPVLQALDLCGSVLEYLTMGGVPQSSPTALNNIKSLNISSMSLRNIEEVSGAVYLIASCPKLQELTIECDPVDHIVEPVVQFLRAQSISYGALKLQRVHVSMYIGIEMEMEFMKFILAFAPVLEEIFLWNFAYLLDRPGAQMVDEMKQFRRVSPNMEFIFEEVDVEDRVLREPEVVIEVQ</sequence>
<dbReference type="Pfam" id="PF24758">
    <property type="entry name" value="LRR_At5g56370"/>
    <property type="match status" value="1"/>
</dbReference>
<accession>A0A9Q1L249</accession>
<dbReference type="PROSITE" id="PS50181">
    <property type="entry name" value="FBOX"/>
    <property type="match status" value="1"/>
</dbReference>
<dbReference type="EMBL" id="JAJAGQ010000024">
    <property type="protein sequence ID" value="KAJ8526659.1"/>
    <property type="molecule type" value="Genomic_DNA"/>
</dbReference>
<dbReference type="InterPro" id="IPR032675">
    <property type="entry name" value="LRR_dom_sf"/>
</dbReference>
<evidence type="ECO:0000313" key="2">
    <source>
        <dbReference type="EMBL" id="KAJ8526659.1"/>
    </source>
</evidence>
<dbReference type="InterPro" id="IPR036047">
    <property type="entry name" value="F-box-like_dom_sf"/>
</dbReference>
<dbReference type="SUPFAM" id="SSF52047">
    <property type="entry name" value="RNI-like"/>
    <property type="match status" value="1"/>
</dbReference>
<gene>
    <name evidence="2" type="ORF">K7X08_029136</name>
</gene>
<proteinExistence type="predicted"/>
<protein>
    <recommendedName>
        <fullName evidence="1">F-box domain-containing protein</fullName>
    </recommendedName>
</protein>
<organism evidence="2 3">
    <name type="scientific">Anisodus acutangulus</name>
    <dbReference type="NCBI Taxonomy" id="402998"/>
    <lineage>
        <taxon>Eukaryota</taxon>
        <taxon>Viridiplantae</taxon>
        <taxon>Streptophyta</taxon>
        <taxon>Embryophyta</taxon>
        <taxon>Tracheophyta</taxon>
        <taxon>Spermatophyta</taxon>
        <taxon>Magnoliopsida</taxon>
        <taxon>eudicotyledons</taxon>
        <taxon>Gunneridae</taxon>
        <taxon>Pentapetalae</taxon>
        <taxon>asterids</taxon>
        <taxon>lamiids</taxon>
        <taxon>Solanales</taxon>
        <taxon>Solanaceae</taxon>
        <taxon>Solanoideae</taxon>
        <taxon>Hyoscyameae</taxon>
        <taxon>Anisodus</taxon>
    </lineage>
</organism>
<comment type="caution">
    <text evidence="2">The sequence shown here is derived from an EMBL/GenBank/DDBJ whole genome shotgun (WGS) entry which is preliminary data.</text>
</comment>
<evidence type="ECO:0000259" key="1">
    <source>
        <dbReference type="PROSITE" id="PS50181"/>
    </source>
</evidence>
<dbReference type="SUPFAM" id="SSF81383">
    <property type="entry name" value="F-box domain"/>
    <property type="match status" value="1"/>
</dbReference>